<feature type="coiled-coil region" evidence="1">
    <location>
        <begin position="822"/>
        <end position="953"/>
    </location>
</feature>
<protein>
    <submittedName>
        <fullName evidence="2">Uncharacterized protein</fullName>
    </submittedName>
</protein>
<comment type="caution">
    <text evidence="2">The sequence shown here is derived from an EMBL/GenBank/DDBJ whole genome shotgun (WGS) entry which is preliminary data.</text>
</comment>
<keyword evidence="3" id="KW-1185">Reference proteome</keyword>
<evidence type="ECO:0000256" key="1">
    <source>
        <dbReference type="SAM" id="Coils"/>
    </source>
</evidence>
<organism evidence="2 3">
    <name type="scientific">Paramecium sonneborni</name>
    <dbReference type="NCBI Taxonomy" id="65129"/>
    <lineage>
        <taxon>Eukaryota</taxon>
        <taxon>Sar</taxon>
        <taxon>Alveolata</taxon>
        <taxon>Ciliophora</taxon>
        <taxon>Intramacronucleata</taxon>
        <taxon>Oligohymenophorea</taxon>
        <taxon>Peniculida</taxon>
        <taxon>Parameciidae</taxon>
        <taxon>Paramecium</taxon>
    </lineage>
</organism>
<accession>A0A8S1N8A0</accession>
<sequence>MLQIEIICFGLAVEVQRLQDLTQQLKQDIHQANQLNKTHLNTIDQNNLDIQHLTRKLDLLNRSKNQIEQDYNQILIQHDYLIDIISQITGDELTLEELTELIEELKKRSLKYDQFLQLLNGQEFSDIISKSQQFLIQYQINQELKDQLQQLQQYPQIVICLNQDIQKLKHEILNLKLLINQLTQQNKQLQDLIHQSKSIQDQRLNSDLQSDFNLLSTSQPIQQESIQKQIIELENKLNSAEQQNKSLKDEISSILNLKIQMEAKLRNSILDQNKLLNEKEKLTKETFQLVNQSNNFKTELQNKQETNVELTNQISLLQTQIKNKENQFENLLKQNKDSENKKQLEINNLNQQLQKKTIEINQLNLQIQLFNDETKKLNEELQNSIKVNKNTKQFSQQIEIIQDKQLSNKNIMQMQDTQLQLLQKQSINDKNDLENSYIQIIEQQNQENSKLKFEIDQLKNNIQQLEDQIIEFQVESKESKDLLDAKNIEIDKLVVFNKKIQESNQKHFLQNQELEQQIRQLQFKFSSFQKFNTENSRSSDYFKSTIIDKIKSENQQFQQDIYKLNLLNQELIEQITSMKFEINNYQIQITKLTMQIENAQFKFQEESQQEINYYKQQHQLIITQINDLQGIIVKQQQKLSEQDNEIQKFQNDDKMYEKKFKAQENEIDEQEFFIRQLQQELNQLSSDLTKIEDKLEIVQQEKEKKIQENIDLTNQIIKFRSEQKYSKEQIESQITEQIQGKIDCLLFEKQELNQQICEKNSLLEQKCLLIDKFNLKIMNQNIEIFQLRQQVTQYENQIIQFQHTIEKPQLGNELEYNENIKLNEVTQLNIKLSQVIDEKEQKILSLKYDLQVSQNKLDEIEKINQNLIIKLNEKQQLLQSQSEQISQSQISSETLISQNVEKNHHQQQIQILQKKYDDVLKENEILTNNSSLIEEYKNKIALLSLEVSRYHNSKIGQPSQNFRQNTRVENHIINNTKSLSQGKESIIRFQQGVDNNYKDHDLYCLLVLSFAEIESLRTKDDEKKNEDKSKVQRIIDYYRQKAQ</sequence>
<feature type="coiled-coil region" evidence="1">
    <location>
        <begin position="15"/>
        <end position="108"/>
    </location>
</feature>
<evidence type="ECO:0000313" key="2">
    <source>
        <dbReference type="EMBL" id="CAD8085653.1"/>
    </source>
</evidence>
<gene>
    <name evidence="2" type="ORF">PSON_ATCC_30995.1.T0480265</name>
</gene>
<feature type="coiled-coil region" evidence="1">
    <location>
        <begin position="165"/>
        <end position="380"/>
    </location>
</feature>
<dbReference type="OrthoDB" id="309981at2759"/>
<name>A0A8S1N8A0_9CILI</name>
<proteinExistence type="predicted"/>
<dbReference type="EMBL" id="CAJJDN010000048">
    <property type="protein sequence ID" value="CAD8085653.1"/>
    <property type="molecule type" value="Genomic_DNA"/>
</dbReference>
<dbReference type="Proteomes" id="UP000692954">
    <property type="component" value="Unassembled WGS sequence"/>
</dbReference>
<keyword evidence="1" id="KW-0175">Coiled coil</keyword>
<dbReference type="AlphaFoldDB" id="A0A8S1N8A0"/>
<feature type="coiled-coil region" evidence="1">
    <location>
        <begin position="441"/>
        <end position="524"/>
    </location>
</feature>
<reference evidence="2" key="1">
    <citation type="submission" date="2021-01" db="EMBL/GenBank/DDBJ databases">
        <authorList>
            <consortium name="Genoscope - CEA"/>
            <person name="William W."/>
        </authorList>
    </citation>
    <scope>NUCLEOTIDE SEQUENCE</scope>
</reference>
<evidence type="ECO:0000313" key="3">
    <source>
        <dbReference type="Proteomes" id="UP000692954"/>
    </source>
</evidence>
<feature type="coiled-coil region" evidence="1">
    <location>
        <begin position="568"/>
        <end position="715"/>
    </location>
</feature>